<protein>
    <recommendedName>
        <fullName evidence="1">F-box domain-containing protein</fullName>
    </recommendedName>
</protein>
<gene>
    <name evidence="2" type="ORF">B0H63DRAFT_144289</name>
</gene>
<comment type="caution">
    <text evidence="2">The sequence shown here is derived from an EMBL/GenBank/DDBJ whole genome shotgun (WGS) entry which is preliminary data.</text>
</comment>
<dbReference type="EMBL" id="JAULSW010000003">
    <property type="protein sequence ID" value="KAK3386967.1"/>
    <property type="molecule type" value="Genomic_DNA"/>
</dbReference>
<evidence type="ECO:0000313" key="2">
    <source>
        <dbReference type="EMBL" id="KAK3386967.1"/>
    </source>
</evidence>
<dbReference type="Pfam" id="PF12937">
    <property type="entry name" value="F-box-like"/>
    <property type="match status" value="1"/>
</dbReference>
<dbReference type="InterPro" id="IPR001810">
    <property type="entry name" value="F-box_dom"/>
</dbReference>
<dbReference type="SUPFAM" id="SSF50969">
    <property type="entry name" value="YVTN repeat-like/Quinoprotein amine dehydrogenase"/>
    <property type="match status" value="1"/>
</dbReference>
<proteinExistence type="predicted"/>
<sequence>MDTTLADQLLALGNNGPLRSASLRNLASSLTLDEVRDLLKQLSAVDFRTDIVARLPVELRVCVASYLEKDDIASLLNVSKQWRQIWLQEDVMKLLADHCFPGLRQQQFNTQMEGQNTCEEQLETTGRDAFLYSVRKAGIRSQGKFRSIFYQTFENDEPYYPSNHFQLDPDFNRRDPKGGGHYPKFMPHGNRVKLLYRSGRLAWMPLATPQDMTVFVVDDLRTRLRRVYTAPDQLLYGPHLTLLDIGDKLVVGEVSRRLHAWHLETNQHMSALFPNVTGHTRTWGTRVYTFDTTVLQIYMWQFDDGRVRELDMQHVQPTLDEISGHQYGLTDYKKLVMAGGMGVLFHPLNEATVFFVFQASPTAVAVFEFEDGDYVGAYTHTKTRPRMPVFMGDWQLSSPQISSDGLYLIVVLEKSHQIPYPFVVLRFDTRDRSFSTRTYHAAVATDTRHVTSLRYAAIWNDQLIAWHDLKRPTILTVRDSSGRAKPEQLHVPVYSAEKDKTGKIMQRKNKNTKFHDPTDFDAKNGDAKTRMLRLMMTDARTLEGLVGDAIMGPTARYCLELPVPLPLPEGRTTHTREAKVDQELFADDEFIILYHGNTVVIWSFFLDIQ</sequence>
<dbReference type="Gene3D" id="1.20.1280.50">
    <property type="match status" value="1"/>
</dbReference>
<dbReference type="SUPFAM" id="SSF81383">
    <property type="entry name" value="F-box domain"/>
    <property type="match status" value="1"/>
</dbReference>
<dbReference type="InterPro" id="IPR036047">
    <property type="entry name" value="F-box-like_dom_sf"/>
</dbReference>
<evidence type="ECO:0000313" key="3">
    <source>
        <dbReference type="Proteomes" id="UP001285441"/>
    </source>
</evidence>
<feature type="domain" description="F-box" evidence="1">
    <location>
        <begin position="49"/>
        <end position="95"/>
    </location>
</feature>
<dbReference type="PROSITE" id="PS50181">
    <property type="entry name" value="FBOX"/>
    <property type="match status" value="1"/>
</dbReference>
<accession>A0AAE0NSQ2</accession>
<dbReference type="Proteomes" id="UP001285441">
    <property type="component" value="Unassembled WGS sequence"/>
</dbReference>
<evidence type="ECO:0000259" key="1">
    <source>
        <dbReference type="PROSITE" id="PS50181"/>
    </source>
</evidence>
<reference evidence="2" key="2">
    <citation type="submission" date="2023-06" db="EMBL/GenBank/DDBJ databases">
        <authorList>
            <consortium name="Lawrence Berkeley National Laboratory"/>
            <person name="Haridas S."/>
            <person name="Hensen N."/>
            <person name="Bonometti L."/>
            <person name="Westerberg I."/>
            <person name="Brannstrom I.O."/>
            <person name="Guillou S."/>
            <person name="Cros-Aarteil S."/>
            <person name="Calhoun S."/>
            <person name="Kuo A."/>
            <person name="Mondo S."/>
            <person name="Pangilinan J."/>
            <person name="Riley R."/>
            <person name="LaButti K."/>
            <person name="Andreopoulos B."/>
            <person name="Lipzen A."/>
            <person name="Chen C."/>
            <person name="Yanf M."/>
            <person name="Daum C."/>
            <person name="Ng V."/>
            <person name="Clum A."/>
            <person name="Steindorff A."/>
            <person name="Ohm R."/>
            <person name="Martin F."/>
            <person name="Silar P."/>
            <person name="Natvig D."/>
            <person name="Lalanne C."/>
            <person name="Gautier V."/>
            <person name="Ament-velasquez S.L."/>
            <person name="Kruys A."/>
            <person name="Hutchinson M.I."/>
            <person name="Powell A.J."/>
            <person name="Barry K."/>
            <person name="Miller A.N."/>
            <person name="Grigoriev I.V."/>
            <person name="Debuchy R."/>
            <person name="Gladieux P."/>
            <person name="Thoren M.H."/>
            <person name="Johannesson H."/>
        </authorList>
    </citation>
    <scope>NUCLEOTIDE SEQUENCE</scope>
    <source>
        <strain evidence="2">CBS 232.78</strain>
    </source>
</reference>
<keyword evidence="3" id="KW-1185">Reference proteome</keyword>
<name>A0AAE0NSQ2_9PEZI</name>
<dbReference type="InterPro" id="IPR011044">
    <property type="entry name" value="Quino_amine_DH_bsu"/>
</dbReference>
<dbReference type="CDD" id="cd09917">
    <property type="entry name" value="F-box_SF"/>
    <property type="match status" value="1"/>
</dbReference>
<dbReference type="AlphaFoldDB" id="A0AAE0NSQ2"/>
<reference evidence="2" key="1">
    <citation type="journal article" date="2023" name="Mol. Phylogenet. Evol.">
        <title>Genome-scale phylogeny and comparative genomics of the fungal order Sordariales.</title>
        <authorList>
            <person name="Hensen N."/>
            <person name="Bonometti L."/>
            <person name="Westerberg I."/>
            <person name="Brannstrom I.O."/>
            <person name="Guillou S."/>
            <person name="Cros-Aarteil S."/>
            <person name="Calhoun S."/>
            <person name="Haridas S."/>
            <person name="Kuo A."/>
            <person name="Mondo S."/>
            <person name="Pangilinan J."/>
            <person name="Riley R."/>
            <person name="LaButti K."/>
            <person name="Andreopoulos B."/>
            <person name="Lipzen A."/>
            <person name="Chen C."/>
            <person name="Yan M."/>
            <person name="Daum C."/>
            <person name="Ng V."/>
            <person name="Clum A."/>
            <person name="Steindorff A."/>
            <person name="Ohm R.A."/>
            <person name="Martin F."/>
            <person name="Silar P."/>
            <person name="Natvig D.O."/>
            <person name="Lalanne C."/>
            <person name="Gautier V."/>
            <person name="Ament-Velasquez S.L."/>
            <person name="Kruys A."/>
            <person name="Hutchinson M.I."/>
            <person name="Powell A.J."/>
            <person name="Barry K."/>
            <person name="Miller A.N."/>
            <person name="Grigoriev I.V."/>
            <person name="Debuchy R."/>
            <person name="Gladieux P."/>
            <person name="Hiltunen Thoren M."/>
            <person name="Johannesson H."/>
        </authorList>
    </citation>
    <scope>NUCLEOTIDE SEQUENCE</scope>
    <source>
        <strain evidence="2">CBS 232.78</strain>
    </source>
</reference>
<organism evidence="2 3">
    <name type="scientific">Podospora didyma</name>
    <dbReference type="NCBI Taxonomy" id="330526"/>
    <lineage>
        <taxon>Eukaryota</taxon>
        <taxon>Fungi</taxon>
        <taxon>Dikarya</taxon>
        <taxon>Ascomycota</taxon>
        <taxon>Pezizomycotina</taxon>
        <taxon>Sordariomycetes</taxon>
        <taxon>Sordariomycetidae</taxon>
        <taxon>Sordariales</taxon>
        <taxon>Podosporaceae</taxon>
        <taxon>Podospora</taxon>
    </lineage>
</organism>